<keyword evidence="1 2" id="KW-0238">DNA-binding</keyword>
<dbReference type="InterPro" id="IPR000424">
    <property type="entry name" value="Primosome_PriB/ssb"/>
</dbReference>
<evidence type="ECO:0000313" key="3">
    <source>
        <dbReference type="EMBL" id="KAL0273118.1"/>
    </source>
</evidence>
<reference evidence="3" key="1">
    <citation type="journal article" date="2024" name="Gigascience">
        <title>Chromosome-level genome of the poultry shaft louse Menopon gallinae provides insight into the host-switching and adaptive evolution of parasitic lice.</title>
        <authorList>
            <person name="Xu Y."/>
            <person name="Ma L."/>
            <person name="Liu S."/>
            <person name="Liang Y."/>
            <person name="Liu Q."/>
            <person name="He Z."/>
            <person name="Tian L."/>
            <person name="Duan Y."/>
            <person name="Cai W."/>
            <person name="Li H."/>
            <person name="Song F."/>
        </authorList>
    </citation>
    <scope>NUCLEOTIDE SEQUENCE</scope>
    <source>
        <strain evidence="3">Cailab_2023a</strain>
    </source>
</reference>
<sequence>MPHATEVNMAAGSLCRKVLHTSFLNPFRVSLGRNGRGVRNFSTDQEPTGGYEDPQHTEIESKIGAMPNDERDSTSIKCLNEVKLLGFVGADPRELVNTFKPMVYFPLATNRFFRNEFGELQKHTTWHSILVRRYYLMEYTKKSLRKGYRAYVSGSIGDSINIDGGRKTFIIADQVISLMQNLPKDDPDLKDLNVQNDH</sequence>
<dbReference type="Pfam" id="PF00436">
    <property type="entry name" value="SSB"/>
    <property type="match status" value="1"/>
</dbReference>
<name>A0AAW2HU86_9NEOP</name>
<evidence type="ECO:0000256" key="1">
    <source>
        <dbReference type="ARBA" id="ARBA00023125"/>
    </source>
</evidence>
<dbReference type="PANTHER" id="PTHR10302">
    <property type="entry name" value="SINGLE-STRANDED DNA-BINDING PROTEIN"/>
    <property type="match status" value="1"/>
</dbReference>
<dbReference type="EMBL" id="JARGDH010000003">
    <property type="protein sequence ID" value="KAL0273118.1"/>
    <property type="molecule type" value="Genomic_DNA"/>
</dbReference>
<dbReference type="GO" id="GO:0042645">
    <property type="term" value="C:mitochondrial nucleoid"/>
    <property type="evidence" value="ECO:0007669"/>
    <property type="project" value="TreeGrafter"/>
</dbReference>
<dbReference type="AlphaFoldDB" id="A0AAW2HU86"/>
<evidence type="ECO:0000256" key="2">
    <source>
        <dbReference type="PROSITE-ProRule" id="PRU00252"/>
    </source>
</evidence>
<dbReference type="InterPro" id="IPR012340">
    <property type="entry name" value="NA-bd_OB-fold"/>
</dbReference>
<dbReference type="Gene3D" id="2.40.50.140">
    <property type="entry name" value="Nucleic acid-binding proteins"/>
    <property type="match status" value="1"/>
</dbReference>
<dbReference type="PANTHER" id="PTHR10302:SF0">
    <property type="entry name" value="SINGLE-STRANDED DNA-BINDING PROTEIN, MITOCHONDRIAL"/>
    <property type="match status" value="1"/>
</dbReference>
<dbReference type="GO" id="GO:0006264">
    <property type="term" value="P:mitochondrial DNA replication"/>
    <property type="evidence" value="ECO:0007669"/>
    <property type="project" value="TreeGrafter"/>
</dbReference>
<accession>A0AAW2HU86</accession>
<proteinExistence type="predicted"/>
<comment type="caution">
    <text evidence="3">The sequence shown here is derived from an EMBL/GenBank/DDBJ whole genome shotgun (WGS) entry which is preliminary data.</text>
</comment>
<dbReference type="PROSITE" id="PS50935">
    <property type="entry name" value="SSB"/>
    <property type="match status" value="1"/>
</dbReference>
<dbReference type="SUPFAM" id="SSF50249">
    <property type="entry name" value="Nucleic acid-binding proteins"/>
    <property type="match status" value="1"/>
</dbReference>
<dbReference type="InterPro" id="IPR011344">
    <property type="entry name" value="ssDNA-bd"/>
</dbReference>
<organism evidence="3">
    <name type="scientific">Menopon gallinae</name>
    <name type="common">poultry shaft louse</name>
    <dbReference type="NCBI Taxonomy" id="328185"/>
    <lineage>
        <taxon>Eukaryota</taxon>
        <taxon>Metazoa</taxon>
        <taxon>Ecdysozoa</taxon>
        <taxon>Arthropoda</taxon>
        <taxon>Hexapoda</taxon>
        <taxon>Insecta</taxon>
        <taxon>Pterygota</taxon>
        <taxon>Neoptera</taxon>
        <taxon>Paraneoptera</taxon>
        <taxon>Psocodea</taxon>
        <taxon>Troctomorpha</taxon>
        <taxon>Phthiraptera</taxon>
        <taxon>Amblycera</taxon>
        <taxon>Menoponidae</taxon>
        <taxon>Menopon</taxon>
    </lineage>
</organism>
<dbReference type="GO" id="GO:0003697">
    <property type="term" value="F:single-stranded DNA binding"/>
    <property type="evidence" value="ECO:0007669"/>
    <property type="project" value="InterPro"/>
</dbReference>
<protein>
    <submittedName>
        <fullName evidence="3">Uncharacterized protein</fullName>
    </submittedName>
</protein>
<gene>
    <name evidence="3" type="ORF">PYX00_005872</name>
</gene>